<dbReference type="EMBL" id="JASBWV010000002">
    <property type="protein sequence ID" value="KAJ9127356.1"/>
    <property type="molecule type" value="Genomic_DNA"/>
</dbReference>
<evidence type="ECO:0000313" key="1">
    <source>
        <dbReference type="EMBL" id="KAJ9127356.1"/>
    </source>
</evidence>
<evidence type="ECO:0000313" key="2">
    <source>
        <dbReference type="Proteomes" id="UP001234202"/>
    </source>
</evidence>
<name>A0ACC2XUN7_9TREE</name>
<proteinExistence type="predicted"/>
<protein>
    <submittedName>
        <fullName evidence="1">Ribosome biogenesis protein erb1</fullName>
    </submittedName>
</protein>
<reference evidence="1" key="1">
    <citation type="submission" date="2023-04" db="EMBL/GenBank/DDBJ databases">
        <title>Draft Genome sequencing of Naganishia species isolated from polar environments using Oxford Nanopore Technology.</title>
        <authorList>
            <person name="Leo P."/>
            <person name="Venkateswaran K."/>
        </authorList>
    </citation>
    <scope>NUCLEOTIDE SEQUENCE</scope>
    <source>
        <strain evidence="1">DBVPG 5303</strain>
    </source>
</reference>
<dbReference type="Proteomes" id="UP001234202">
    <property type="component" value="Unassembled WGS sequence"/>
</dbReference>
<sequence>MPPKRTPTASRAAGGSKRNANANSKANPPPAAAAAAAAPVSRKPAAVKRSREDDRDAPAHSTEENLLAGKINGGGGKGKGKASARVAEEDEEEDQDDAEEFEIDTGSSNGDLDDFLDREALESPADDEDEEDDDDDDEEGYNTSDIEAMENASGDDEQDDDDVDDTSSIASSSIAPSTVPDSNLTLDQLIAKHTYKPDENMDIYVSQATGGRPLVGDATTGKFSNSKEGTGRLVPSKFVKGALMREYDEIEAGYGSESSTEENTNTIGNVPIEWYDDLPHIGYDVSGRKIMRPAKGDELDKFLATVEDPDSWQVSLPPGVCSPDIAYKLLQKQVQLSDKELDIIRRLQNAENPDADFDPYQETIEWFTGKGNEMTMPLSAAPEPKRRFVPSKWEHKKVMKIVKAIREGRIVPNKPVVEKPRVYGIWSNDDMENPPHAMYMPAPQIPPPRTVESYNPPEEYLYDEGEKREWEQQEKEDRKLDFMPQKHDALRHVPGYENFVQERFERCLDLYLAPRTRKVKLNIDPESLVPKLPSPKELRPFPTACAVQYRHPANSRVRCVSVDARGEWVASGSEDGIVRVWDLGNGREVWRWNLKGGPVQAVEWSPNKEECILSAAVAGRIYLLAPLALISPHVAQTTLTHLNTAFSSSSASTTNIASGKPVVPDAKWVRPSEDERDRGMMIIIEVQGTPKQVTWHRKGDYFATVAVDATNKSVLIHQLSKHQTQSPFKRTKGAVQRVAFHPHKPHFFVATQRYVRIYDLVGQQLLKTLMTGLKWISSMDIHPLGDNLIVGSYDKKLCWFDLDLSTKPYKTLR</sequence>
<gene>
    <name evidence="1" type="primary">ERB1</name>
    <name evidence="1" type="ORF">QFC24_000763</name>
</gene>
<organism evidence="1 2">
    <name type="scientific">Naganishia onofrii</name>
    <dbReference type="NCBI Taxonomy" id="1851511"/>
    <lineage>
        <taxon>Eukaryota</taxon>
        <taxon>Fungi</taxon>
        <taxon>Dikarya</taxon>
        <taxon>Basidiomycota</taxon>
        <taxon>Agaricomycotina</taxon>
        <taxon>Tremellomycetes</taxon>
        <taxon>Filobasidiales</taxon>
        <taxon>Filobasidiaceae</taxon>
        <taxon>Naganishia</taxon>
    </lineage>
</organism>
<comment type="caution">
    <text evidence="1">The sequence shown here is derived from an EMBL/GenBank/DDBJ whole genome shotgun (WGS) entry which is preliminary data.</text>
</comment>
<accession>A0ACC2XUN7</accession>
<keyword evidence="2" id="KW-1185">Reference proteome</keyword>